<dbReference type="EMBL" id="CADCTL010000153">
    <property type="protein sequence ID" value="CAA9252915.1"/>
    <property type="molecule type" value="Genomic_DNA"/>
</dbReference>
<feature type="compositionally biased region" description="Low complexity" evidence="1">
    <location>
        <begin position="224"/>
        <end position="249"/>
    </location>
</feature>
<reference evidence="2" key="1">
    <citation type="submission" date="2020-02" db="EMBL/GenBank/DDBJ databases">
        <authorList>
            <person name="Meier V. D."/>
        </authorList>
    </citation>
    <scope>NUCLEOTIDE SEQUENCE</scope>
    <source>
        <strain evidence="2">AVDCRST_MAG04</strain>
    </source>
</reference>
<evidence type="ECO:0000256" key="1">
    <source>
        <dbReference type="SAM" id="MobiDB-lite"/>
    </source>
</evidence>
<gene>
    <name evidence="2" type="ORF">AVDCRST_MAG04-2202</name>
</gene>
<feature type="compositionally biased region" description="Low complexity" evidence="1">
    <location>
        <begin position="62"/>
        <end position="90"/>
    </location>
</feature>
<feature type="compositionally biased region" description="Basic and acidic residues" evidence="1">
    <location>
        <begin position="16"/>
        <end position="30"/>
    </location>
</feature>
<feature type="non-terminal residue" evidence="2">
    <location>
        <position position="1"/>
    </location>
</feature>
<organism evidence="2">
    <name type="scientific">uncultured Acetobacteraceae bacterium</name>
    <dbReference type="NCBI Taxonomy" id="169975"/>
    <lineage>
        <taxon>Bacteria</taxon>
        <taxon>Pseudomonadati</taxon>
        <taxon>Pseudomonadota</taxon>
        <taxon>Alphaproteobacteria</taxon>
        <taxon>Acetobacterales</taxon>
        <taxon>Acetobacteraceae</taxon>
        <taxon>environmental samples</taxon>
    </lineage>
</organism>
<accession>A0A6J4IIS2</accession>
<feature type="region of interest" description="Disordered" evidence="1">
    <location>
        <begin position="224"/>
        <end position="291"/>
    </location>
</feature>
<name>A0A6J4IIS2_9PROT</name>
<evidence type="ECO:0000313" key="2">
    <source>
        <dbReference type="EMBL" id="CAA9252915.1"/>
    </source>
</evidence>
<protein>
    <submittedName>
        <fullName evidence="2">Uncharacterized protein</fullName>
    </submittedName>
</protein>
<proteinExistence type="predicted"/>
<feature type="compositionally biased region" description="Gly residues" evidence="1">
    <location>
        <begin position="36"/>
        <end position="61"/>
    </location>
</feature>
<feature type="region of interest" description="Disordered" evidence="1">
    <location>
        <begin position="1"/>
        <end position="148"/>
    </location>
</feature>
<sequence>GTAGAAPRRRGRRPRRLESGRAEALDDGRAPFRGRLAGGGAGAGRGRGGPAAGAAGGGRAGGARPRPAARPAAGLRAAPRRAGLPGLPARVGGAPGLLRGERDPGNGGARPPFLPRARPARHDAGGARRGARNGRAARPVAPLRPRYGGAPGRRAAVLDAWRQPIGQGGHRGVAGLAVAGVGRRPARGVLAFRGRAARVVGAGPGGAGRGVSGGGAAAVRAAPRRQQAGAGAAARPGGRVARGDGSAAGPPVPRAGGGRHGRVRRRCGGRGSVRLGGGPARPGRRAGRHAAGFRAGRSLGAGVGGMGAWANSAAAL</sequence>
<dbReference type="AlphaFoldDB" id="A0A6J4IIS2"/>
<feature type="compositionally biased region" description="Low complexity" evidence="1">
    <location>
        <begin position="133"/>
        <end position="148"/>
    </location>
</feature>
<feature type="compositionally biased region" description="Gly residues" evidence="1">
    <location>
        <begin position="269"/>
        <end position="280"/>
    </location>
</feature>
<feature type="non-terminal residue" evidence="2">
    <location>
        <position position="316"/>
    </location>
</feature>
<feature type="compositionally biased region" description="Basic residues" evidence="1">
    <location>
        <begin position="257"/>
        <end position="268"/>
    </location>
</feature>